<protein>
    <submittedName>
        <fullName evidence="1">Uncharacterized protein</fullName>
    </submittedName>
</protein>
<proteinExistence type="evidence at transcript level"/>
<accession>B4FL86</accession>
<dbReference type="EMBL" id="BT037874">
    <property type="protein sequence ID" value="ACF82879.1"/>
    <property type="molecule type" value="mRNA"/>
</dbReference>
<name>B4FL86_MAIZE</name>
<organism evidence="1">
    <name type="scientific">Zea mays</name>
    <name type="common">Maize</name>
    <dbReference type="NCBI Taxonomy" id="4577"/>
    <lineage>
        <taxon>Eukaryota</taxon>
        <taxon>Viridiplantae</taxon>
        <taxon>Streptophyta</taxon>
        <taxon>Embryophyta</taxon>
        <taxon>Tracheophyta</taxon>
        <taxon>Spermatophyta</taxon>
        <taxon>Magnoliopsida</taxon>
        <taxon>Liliopsida</taxon>
        <taxon>Poales</taxon>
        <taxon>Poaceae</taxon>
        <taxon>PACMAD clade</taxon>
        <taxon>Panicoideae</taxon>
        <taxon>Andropogonodae</taxon>
        <taxon>Andropogoneae</taxon>
        <taxon>Tripsacinae</taxon>
        <taxon>Zea</taxon>
    </lineage>
</organism>
<reference evidence="1" key="1">
    <citation type="journal article" date="2009" name="PLoS Genet.">
        <title>Sequencing, mapping, and analysis of 27,455 maize full-length cDNAs.</title>
        <authorList>
            <person name="Soderlund C."/>
            <person name="Descour A."/>
            <person name="Kudrna D."/>
            <person name="Bomhoff M."/>
            <person name="Boyd L."/>
            <person name="Currie J."/>
            <person name="Angelova A."/>
            <person name="Collura K."/>
            <person name="Wissotski M."/>
            <person name="Ashley E."/>
            <person name="Morrow D."/>
            <person name="Fernandes J."/>
            <person name="Walbot V."/>
            <person name="Yu Y."/>
        </authorList>
    </citation>
    <scope>NUCLEOTIDE SEQUENCE</scope>
    <source>
        <strain evidence="1">B73</strain>
    </source>
</reference>
<evidence type="ECO:0000313" key="1">
    <source>
        <dbReference type="EMBL" id="ACF82879.1"/>
    </source>
</evidence>
<sequence>MIAMVTDRSPKMICKQGRLELEISFPQFKVTVPISDISRASSTMCMLAPILPRNFDVYSKLFVCCCAMSAHVWMS</sequence>
<dbReference type="AlphaFoldDB" id="B4FL86"/>